<protein>
    <submittedName>
        <fullName evidence="2">Uncharacterized protein LOC115634371</fullName>
    </submittedName>
</protein>
<dbReference type="InterPro" id="IPR010512">
    <property type="entry name" value="DUF1091"/>
</dbReference>
<dbReference type="RefSeq" id="XP_030387908.1">
    <property type="nucleotide sequence ID" value="XM_030532048.1"/>
</dbReference>
<dbReference type="Proteomes" id="UP000504634">
    <property type="component" value="Unplaced"/>
</dbReference>
<sequence length="150" mass="17414">MTNAVCESLNKSWVVTNQCRLKAVQRNKTTLNIGLTILHPANDIYMRLQLLKRANGYKPFLVDYTINACEFIRRRNQPVIKVFFDLIKDFTTMNHSCPYVGPQGIKDLYVNPAKIPVPLPTGEYVVVQTWMFDAKPQLYSKVYFTFIEDF</sequence>
<accession>A0A6J2UK98</accession>
<reference evidence="2" key="1">
    <citation type="submission" date="2025-08" db="UniProtKB">
        <authorList>
            <consortium name="RefSeq"/>
        </authorList>
    </citation>
    <scope>IDENTIFICATION</scope>
    <source>
        <strain evidence="2">11010-0011.00</strain>
        <tissue evidence="2">Whole body</tissue>
    </source>
</reference>
<evidence type="ECO:0000313" key="1">
    <source>
        <dbReference type="Proteomes" id="UP000504634"/>
    </source>
</evidence>
<dbReference type="AlphaFoldDB" id="A0A6J2UK98"/>
<organism evidence="1 2">
    <name type="scientific">Drosophila lebanonensis</name>
    <name type="common">Fruit fly</name>
    <name type="synonym">Scaptodrosophila lebanonensis</name>
    <dbReference type="NCBI Taxonomy" id="7225"/>
    <lineage>
        <taxon>Eukaryota</taxon>
        <taxon>Metazoa</taxon>
        <taxon>Ecdysozoa</taxon>
        <taxon>Arthropoda</taxon>
        <taxon>Hexapoda</taxon>
        <taxon>Insecta</taxon>
        <taxon>Pterygota</taxon>
        <taxon>Neoptera</taxon>
        <taxon>Endopterygota</taxon>
        <taxon>Diptera</taxon>
        <taxon>Brachycera</taxon>
        <taxon>Muscomorpha</taxon>
        <taxon>Ephydroidea</taxon>
        <taxon>Drosophilidae</taxon>
        <taxon>Scaptodrosophila</taxon>
    </lineage>
</organism>
<dbReference type="PANTHER" id="PTHR20898">
    <property type="entry name" value="DAEDALUS ON 3-RELATED-RELATED"/>
    <property type="match status" value="1"/>
</dbReference>
<evidence type="ECO:0000313" key="2">
    <source>
        <dbReference type="RefSeq" id="XP_030387908.1"/>
    </source>
</evidence>
<proteinExistence type="predicted"/>
<dbReference type="PANTHER" id="PTHR20898:SF0">
    <property type="entry name" value="DAEDALUS ON 3-RELATED"/>
    <property type="match status" value="1"/>
</dbReference>
<dbReference type="GeneID" id="115634371"/>
<dbReference type="OrthoDB" id="7912113at2759"/>
<keyword evidence="1" id="KW-1185">Reference proteome</keyword>
<gene>
    <name evidence="2" type="primary">LOC115634371</name>
</gene>
<dbReference type="Pfam" id="PF06477">
    <property type="entry name" value="DUF1091"/>
    <property type="match status" value="1"/>
</dbReference>
<dbReference type="SMART" id="SM00697">
    <property type="entry name" value="DM8"/>
    <property type="match status" value="1"/>
</dbReference>
<name>A0A6J2UK98_DROLE</name>